<evidence type="ECO:0000313" key="1">
    <source>
        <dbReference type="EMBL" id="CCF34333.1"/>
    </source>
</evidence>
<feature type="non-terminal residue" evidence="1">
    <location>
        <position position="242"/>
    </location>
</feature>
<dbReference type="HOGENOM" id="CLU_1149533_0_0_1"/>
<evidence type="ECO:0000313" key="2">
    <source>
        <dbReference type="Proteomes" id="UP000007174"/>
    </source>
</evidence>
<organism evidence="1 2">
    <name type="scientific">Colletotrichum higginsianum (strain IMI 349063)</name>
    <name type="common">Crucifer anthracnose fungus</name>
    <dbReference type="NCBI Taxonomy" id="759273"/>
    <lineage>
        <taxon>Eukaryota</taxon>
        <taxon>Fungi</taxon>
        <taxon>Dikarya</taxon>
        <taxon>Ascomycota</taxon>
        <taxon>Pezizomycotina</taxon>
        <taxon>Sordariomycetes</taxon>
        <taxon>Hypocreomycetidae</taxon>
        <taxon>Glomerellales</taxon>
        <taxon>Glomerellaceae</taxon>
        <taxon>Colletotrichum</taxon>
        <taxon>Colletotrichum destructivum species complex</taxon>
    </lineage>
</organism>
<dbReference type="AlphaFoldDB" id="H1V281"/>
<reference evidence="2" key="1">
    <citation type="journal article" date="2012" name="Nat. Genet.">
        <title>Lifestyle transitions in plant pathogenic Colletotrichum fungi deciphered by genome and transcriptome analyses.</title>
        <authorList>
            <person name="O'Connell R.J."/>
            <person name="Thon M.R."/>
            <person name="Hacquard S."/>
            <person name="Amyotte S.G."/>
            <person name="Kleemann J."/>
            <person name="Torres M.F."/>
            <person name="Damm U."/>
            <person name="Buiate E.A."/>
            <person name="Epstein L."/>
            <person name="Alkan N."/>
            <person name="Altmueller J."/>
            <person name="Alvarado-Balderrama L."/>
            <person name="Bauser C.A."/>
            <person name="Becker C."/>
            <person name="Birren B.W."/>
            <person name="Chen Z."/>
            <person name="Choi J."/>
            <person name="Crouch J.A."/>
            <person name="Duvick J.P."/>
            <person name="Farman M.A."/>
            <person name="Gan P."/>
            <person name="Heiman D."/>
            <person name="Henrissat B."/>
            <person name="Howard R.J."/>
            <person name="Kabbage M."/>
            <person name="Koch C."/>
            <person name="Kracher B."/>
            <person name="Kubo Y."/>
            <person name="Law A.D."/>
            <person name="Lebrun M.-H."/>
            <person name="Lee Y.-H."/>
            <person name="Miyara I."/>
            <person name="Moore N."/>
            <person name="Neumann U."/>
            <person name="Nordstroem K."/>
            <person name="Panaccione D.G."/>
            <person name="Panstruga R."/>
            <person name="Place M."/>
            <person name="Proctor R.H."/>
            <person name="Prusky D."/>
            <person name="Rech G."/>
            <person name="Reinhardt R."/>
            <person name="Rollins J.A."/>
            <person name="Rounsley S."/>
            <person name="Schardl C.L."/>
            <person name="Schwartz D.C."/>
            <person name="Shenoy N."/>
            <person name="Shirasu K."/>
            <person name="Sikhakolli U.R."/>
            <person name="Stueber K."/>
            <person name="Sukno S.A."/>
            <person name="Sweigard J.A."/>
            <person name="Takano Y."/>
            <person name="Takahara H."/>
            <person name="Trail F."/>
            <person name="van der Does H.C."/>
            <person name="Voll L.M."/>
            <person name="Will I."/>
            <person name="Young S."/>
            <person name="Zeng Q."/>
            <person name="Zhang J."/>
            <person name="Zhou S."/>
            <person name="Dickman M.B."/>
            <person name="Schulze-Lefert P."/>
            <person name="Ver Loren van Themaat E."/>
            <person name="Ma L.-J."/>
            <person name="Vaillancourt L.J."/>
        </authorList>
    </citation>
    <scope>NUCLEOTIDE SEQUENCE [LARGE SCALE GENOMIC DNA]</scope>
    <source>
        <strain evidence="2">IMI 349063</strain>
    </source>
</reference>
<gene>
    <name evidence="1" type="ORF">CH063_06351</name>
</gene>
<dbReference type="EMBL" id="CACQ02001103">
    <property type="protein sequence ID" value="CCF34333.1"/>
    <property type="molecule type" value="Genomic_DNA"/>
</dbReference>
<accession>H1V281</accession>
<name>H1V281_COLHI</name>
<dbReference type="Proteomes" id="UP000007174">
    <property type="component" value="Unassembled WGS sequence"/>
</dbReference>
<proteinExistence type="predicted"/>
<sequence>MTEKDLRQGTCRLSSRESGWLTQDRSTEGKFADLVPPCRDHDCSVEIVQWCRRTRSLMCTELRLLRPRAGGTLPRPYIVYCEVNLPLRRGARASGCQISNAARLGYGGSFISLMFLPRARSTLFCCTGTGTYFLSDIERLGQRTQRASLGREREKDEARRLAMHGHFRLIFFGSSPLHNWVERKRERKRESVCFFGRSNHMESLPMLRLRFIDCLEKRCSLGCCWVRGYVRSSVIGRSPIPQ</sequence>
<protein>
    <submittedName>
        <fullName evidence="1">Uncharacterized protein</fullName>
    </submittedName>
</protein>